<dbReference type="InterPro" id="IPR012677">
    <property type="entry name" value="Nucleotide-bd_a/b_plait_sf"/>
</dbReference>
<keyword evidence="2 4" id="KW-0694">RNA-binding</keyword>
<feature type="region of interest" description="Disordered" evidence="5">
    <location>
        <begin position="226"/>
        <end position="246"/>
    </location>
</feature>
<dbReference type="SUPFAM" id="SSF54928">
    <property type="entry name" value="RNA-binding domain, RBD"/>
    <property type="match status" value="1"/>
</dbReference>
<evidence type="ECO:0000256" key="2">
    <source>
        <dbReference type="ARBA" id="ARBA00022884"/>
    </source>
</evidence>
<dbReference type="InterPro" id="IPR000504">
    <property type="entry name" value="RRM_dom"/>
</dbReference>
<dbReference type="PROSITE" id="PS50102">
    <property type="entry name" value="RRM"/>
    <property type="match status" value="1"/>
</dbReference>
<proteinExistence type="predicted"/>
<dbReference type="GO" id="GO:0003723">
    <property type="term" value="F:RNA binding"/>
    <property type="evidence" value="ECO:0007669"/>
    <property type="project" value="UniProtKB-UniRule"/>
</dbReference>
<name>A0A9Q0MGT9_BLOTA</name>
<dbReference type="Gene3D" id="3.30.70.330">
    <property type="match status" value="1"/>
</dbReference>
<dbReference type="PANTHER" id="PTHR46754">
    <property type="entry name" value="MKI67 FHA DOMAIN-INTERACTING NUCLEOLAR PHOSPHOPROTEIN"/>
    <property type="match status" value="1"/>
</dbReference>
<reference evidence="7" key="1">
    <citation type="submission" date="2022-12" db="EMBL/GenBank/DDBJ databases">
        <title>Genome assemblies of Blomia tropicalis.</title>
        <authorList>
            <person name="Cui Y."/>
        </authorList>
    </citation>
    <scope>NUCLEOTIDE SEQUENCE</scope>
    <source>
        <tissue evidence="7">Adult mites</tissue>
    </source>
</reference>
<evidence type="ECO:0000256" key="4">
    <source>
        <dbReference type="PROSITE-ProRule" id="PRU00176"/>
    </source>
</evidence>
<keyword evidence="8" id="KW-1185">Reference proteome</keyword>
<dbReference type="EMBL" id="JAPWDV010000001">
    <property type="protein sequence ID" value="KAJ6224848.1"/>
    <property type="molecule type" value="Genomic_DNA"/>
</dbReference>
<protein>
    <recommendedName>
        <fullName evidence="6">RRM domain-containing protein</fullName>
    </recommendedName>
</protein>
<feature type="domain" description="RRM" evidence="6">
    <location>
        <begin position="78"/>
        <end position="156"/>
    </location>
</feature>
<evidence type="ECO:0000313" key="8">
    <source>
        <dbReference type="Proteomes" id="UP001142055"/>
    </source>
</evidence>
<dbReference type="GO" id="GO:0005730">
    <property type="term" value="C:nucleolus"/>
    <property type="evidence" value="ECO:0007669"/>
    <property type="project" value="UniProtKB-SubCell"/>
</dbReference>
<keyword evidence="3" id="KW-0539">Nucleus</keyword>
<feature type="compositionally biased region" description="Basic residues" evidence="5">
    <location>
        <begin position="229"/>
        <end position="238"/>
    </location>
</feature>
<accession>A0A9Q0MGT9</accession>
<dbReference type="Proteomes" id="UP001142055">
    <property type="component" value="Chromosome 1"/>
</dbReference>
<gene>
    <name evidence="7" type="ORF">RDWZM_003393</name>
</gene>
<dbReference type="AlphaFoldDB" id="A0A9Q0MGT9"/>
<evidence type="ECO:0000256" key="1">
    <source>
        <dbReference type="ARBA" id="ARBA00004604"/>
    </source>
</evidence>
<dbReference type="OMA" id="NYLMFDH"/>
<dbReference type="SMART" id="SM00360">
    <property type="entry name" value="RRM"/>
    <property type="match status" value="1"/>
</dbReference>
<sequence>MFSLNKSLAKLKSVIEDANLAKKVKSNDDLPKVEKDGENGSAKKEKAILKLVKGEDNNDVIVEAQTRKTKFYKNSQKKPIFTKNPTDWFYEKQMMGYFSQFGRVTRLKIARSAKTGNPKGYGFIEFEFEDVAKIAAETMNNYLMFDHIVKCNLLPKEKVPKNLFRNWNRPYHSTVVSHKTLHNSFKDDRKEYDLMCKRLKRIHSMEKALAEKGINFKCVVVNRPTGLKKPSKPQRKSTKSVSNKKVALKSRPMQVVQLKAPKIKFNTTRRRYIIPRLMTIQAGFNFRLV</sequence>
<dbReference type="InterPro" id="IPR035979">
    <property type="entry name" value="RBD_domain_sf"/>
</dbReference>
<dbReference type="CDD" id="cd12307">
    <property type="entry name" value="RRM_NIFK_like"/>
    <property type="match status" value="1"/>
</dbReference>
<evidence type="ECO:0000256" key="3">
    <source>
        <dbReference type="ARBA" id="ARBA00023242"/>
    </source>
</evidence>
<dbReference type="Pfam" id="PF00076">
    <property type="entry name" value="RRM_1"/>
    <property type="match status" value="1"/>
</dbReference>
<evidence type="ECO:0000256" key="5">
    <source>
        <dbReference type="SAM" id="MobiDB-lite"/>
    </source>
</evidence>
<comment type="subcellular location">
    <subcellularLocation>
        <location evidence="1">Nucleus</location>
        <location evidence="1">Nucleolus</location>
    </subcellularLocation>
</comment>
<evidence type="ECO:0000259" key="6">
    <source>
        <dbReference type="PROSITE" id="PS50102"/>
    </source>
</evidence>
<organism evidence="7 8">
    <name type="scientific">Blomia tropicalis</name>
    <name type="common">Mite</name>
    <dbReference type="NCBI Taxonomy" id="40697"/>
    <lineage>
        <taxon>Eukaryota</taxon>
        <taxon>Metazoa</taxon>
        <taxon>Ecdysozoa</taxon>
        <taxon>Arthropoda</taxon>
        <taxon>Chelicerata</taxon>
        <taxon>Arachnida</taxon>
        <taxon>Acari</taxon>
        <taxon>Acariformes</taxon>
        <taxon>Sarcoptiformes</taxon>
        <taxon>Astigmata</taxon>
        <taxon>Glycyphagoidea</taxon>
        <taxon>Echimyopodidae</taxon>
        <taxon>Blomia</taxon>
    </lineage>
</organism>
<evidence type="ECO:0000313" key="7">
    <source>
        <dbReference type="EMBL" id="KAJ6224848.1"/>
    </source>
</evidence>
<comment type="caution">
    <text evidence="7">The sequence shown here is derived from an EMBL/GenBank/DDBJ whole genome shotgun (WGS) entry which is preliminary data.</text>
</comment>